<evidence type="ECO:0000313" key="2">
    <source>
        <dbReference type="Proteomes" id="UP001377337"/>
    </source>
</evidence>
<accession>A0ABZ2NC49</accession>
<dbReference type="EMBL" id="CP147407">
    <property type="protein sequence ID" value="WXB95322.1"/>
    <property type="molecule type" value="Genomic_DNA"/>
</dbReference>
<keyword evidence="2" id="KW-1185">Reference proteome</keyword>
<reference evidence="1 2" key="1">
    <citation type="submission" date="2024-02" db="EMBL/GenBank/DDBJ databases">
        <title>Seven novel Bacillus-like species.</title>
        <authorList>
            <person name="Liu G."/>
        </authorList>
    </citation>
    <scope>NUCLEOTIDE SEQUENCE [LARGE SCALE GENOMIC DNA]</scope>
    <source>
        <strain evidence="1 2">FJAT-52054</strain>
    </source>
</reference>
<gene>
    <name evidence="1" type="ORF">WCV65_12115</name>
</gene>
<evidence type="ECO:0000313" key="1">
    <source>
        <dbReference type="EMBL" id="WXB95322.1"/>
    </source>
</evidence>
<protein>
    <submittedName>
        <fullName evidence="1">Uncharacterized protein</fullName>
    </submittedName>
</protein>
<name>A0ABZ2NC49_9BACI</name>
<organism evidence="1 2">
    <name type="scientific">Metabacillus sediminis</name>
    <dbReference type="NCBI Taxonomy" id="3117746"/>
    <lineage>
        <taxon>Bacteria</taxon>
        <taxon>Bacillati</taxon>
        <taxon>Bacillota</taxon>
        <taxon>Bacilli</taxon>
        <taxon>Bacillales</taxon>
        <taxon>Bacillaceae</taxon>
        <taxon>Metabacillus</taxon>
    </lineage>
</organism>
<proteinExistence type="predicted"/>
<sequence length="298" mass="34338">MAYIIDQVTLWNEGKMRRVSISVEKNRFRLIRDDLKRSLYPRMNLEEYIMTPGYIFLDTMEEGHSFSAYKQHMTGLTAKGCTAIISAVSVSRKRELEDKVKKRRQLLVNSSADYYLAVTCPLKALTPTLIFELKKQGIAILFAEISSDLPFTQFNWQMLRDSLYLNSITIIPVWKSEEPKAEKQWYQFMKKIGIPVLPHALAPLKPLPAADLMKLGIYPEKGLIRPDGDVDYNLYRKTCLSDSVETIPLLDYDSHIPTITIHRGRVVKALDRIFFHPGRGEERHISIRSSFARTLSLI</sequence>
<dbReference type="RefSeq" id="WP_338776781.1">
    <property type="nucleotide sequence ID" value="NZ_CP147407.1"/>
</dbReference>
<dbReference type="Proteomes" id="UP001377337">
    <property type="component" value="Chromosome"/>
</dbReference>